<organism evidence="8 9">
    <name type="scientific">Candidatus Woesebacteria bacterium GW2011_GWE1_45_18</name>
    <dbReference type="NCBI Taxonomy" id="1618598"/>
    <lineage>
        <taxon>Bacteria</taxon>
        <taxon>Candidatus Woeseibacteriota</taxon>
    </lineage>
</organism>
<dbReference type="Proteomes" id="UP000034086">
    <property type="component" value="Unassembled WGS sequence"/>
</dbReference>
<evidence type="ECO:0000256" key="5">
    <source>
        <dbReference type="ARBA" id="ARBA00023163"/>
    </source>
</evidence>
<dbReference type="Pfam" id="PF08281">
    <property type="entry name" value="Sigma70_r4_2"/>
    <property type="match status" value="1"/>
</dbReference>
<dbReference type="InterPro" id="IPR014284">
    <property type="entry name" value="RNA_pol_sigma-70_dom"/>
</dbReference>
<sequence>MNEDVAELAKRAKAGDKDAFGKIYNLFLEKIYRFIYYLVNDEDTAYDITQDTFVRAYRALPRFDRKRGSFSTFLYTIARNLVIDKQRKRVSLSLDLNFVGEVKYEGDFEESIDSAERSKKVHEVLDSLDKFDKELVVLRYFEDMSFKGIANIVGKEEGAVRVRVFRILKNLKEKLEGEI</sequence>
<dbReference type="InterPro" id="IPR013324">
    <property type="entry name" value="RNA_pol_sigma_r3/r4-like"/>
</dbReference>
<dbReference type="InterPro" id="IPR013249">
    <property type="entry name" value="RNA_pol_sigma70_r4_t2"/>
</dbReference>
<dbReference type="SUPFAM" id="SSF88659">
    <property type="entry name" value="Sigma3 and sigma4 domains of RNA polymerase sigma factors"/>
    <property type="match status" value="1"/>
</dbReference>
<feature type="domain" description="RNA polymerase sigma-70 region 2" evidence="6">
    <location>
        <begin position="24"/>
        <end position="89"/>
    </location>
</feature>
<evidence type="ECO:0000256" key="3">
    <source>
        <dbReference type="ARBA" id="ARBA00023082"/>
    </source>
</evidence>
<dbReference type="InterPro" id="IPR013325">
    <property type="entry name" value="RNA_pol_sigma_r2"/>
</dbReference>
<evidence type="ECO:0000256" key="4">
    <source>
        <dbReference type="ARBA" id="ARBA00023125"/>
    </source>
</evidence>
<evidence type="ECO:0000256" key="2">
    <source>
        <dbReference type="ARBA" id="ARBA00023015"/>
    </source>
</evidence>
<accession>A0A0G1PDQ8</accession>
<dbReference type="GO" id="GO:0006352">
    <property type="term" value="P:DNA-templated transcription initiation"/>
    <property type="evidence" value="ECO:0007669"/>
    <property type="project" value="InterPro"/>
</dbReference>
<evidence type="ECO:0000256" key="1">
    <source>
        <dbReference type="ARBA" id="ARBA00010641"/>
    </source>
</evidence>
<dbReference type="InterPro" id="IPR036388">
    <property type="entry name" value="WH-like_DNA-bd_sf"/>
</dbReference>
<dbReference type="EMBL" id="LCKQ01000018">
    <property type="protein sequence ID" value="KKU03558.1"/>
    <property type="molecule type" value="Genomic_DNA"/>
</dbReference>
<dbReference type="PANTHER" id="PTHR43133:SF8">
    <property type="entry name" value="RNA POLYMERASE SIGMA FACTOR HI_1459-RELATED"/>
    <property type="match status" value="1"/>
</dbReference>
<comment type="similarity">
    <text evidence="1">Belongs to the sigma-70 factor family. ECF subfamily.</text>
</comment>
<gene>
    <name evidence="8" type="ORF">UX03_C0018G0016</name>
</gene>
<dbReference type="PANTHER" id="PTHR43133">
    <property type="entry name" value="RNA POLYMERASE ECF-TYPE SIGMA FACTO"/>
    <property type="match status" value="1"/>
</dbReference>
<proteinExistence type="inferred from homology"/>
<reference evidence="8 9" key="1">
    <citation type="journal article" date="2015" name="Nature">
        <title>rRNA introns, odd ribosomes, and small enigmatic genomes across a large radiation of phyla.</title>
        <authorList>
            <person name="Brown C.T."/>
            <person name="Hug L.A."/>
            <person name="Thomas B.C."/>
            <person name="Sharon I."/>
            <person name="Castelle C.J."/>
            <person name="Singh A."/>
            <person name="Wilkins M.J."/>
            <person name="Williams K.H."/>
            <person name="Banfield J.F."/>
        </authorList>
    </citation>
    <scope>NUCLEOTIDE SEQUENCE [LARGE SCALE GENOMIC DNA]</scope>
</reference>
<dbReference type="Pfam" id="PF04542">
    <property type="entry name" value="Sigma70_r2"/>
    <property type="match status" value="1"/>
</dbReference>
<keyword evidence="5" id="KW-0804">Transcription</keyword>
<keyword evidence="2" id="KW-0805">Transcription regulation</keyword>
<keyword evidence="3" id="KW-0731">Sigma factor</keyword>
<dbReference type="NCBIfam" id="TIGR02937">
    <property type="entry name" value="sigma70-ECF"/>
    <property type="match status" value="1"/>
</dbReference>
<evidence type="ECO:0000313" key="8">
    <source>
        <dbReference type="EMBL" id="KKU03558.1"/>
    </source>
</evidence>
<dbReference type="GO" id="GO:0016987">
    <property type="term" value="F:sigma factor activity"/>
    <property type="evidence" value="ECO:0007669"/>
    <property type="project" value="UniProtKB-KW"/>
</dbReference>
<evidence type="ECO:0000259" key="6">
    <source>
        <dbReference type="Pfam" id="PF04542"/>
    </source>
</evidence>
<comment type="caution">
    <text evidence="8">The sequence shown here is derived from an EMBL/GenBank/DDBJ whole genome shotgun (WGS) entry which is preliminary data.</text>
</comment>
<dbReference type="SUPFAM" id="SSF88946">
    <property type="entry name" value="Sigma2 domain of RNA polymerase sigma factors"/>
    <property type="match status" value="1"/>
</dbReference>
<dbReference type="InterPro" id="IPR007627">
    <property type="entry name" value="RNA_pol_sigma70_r2"/>
</dbReference>
<dbReference type="GO" id="GO:0003677">
    <property type="term" value="F:DNA binding"/>
    <property type="evidence" value="ECO:0007669"/>
    <property type="project" value="UniProtKB-KW"/>
</dbReference>
<name>A0A0G1PDQ8_9BACT</name>
<dbReference type="Gene3D" id="1.10.1740.10">
    <property type="match status" value="1"/>
</dbReference>
<evidence type="ECO:0000313" key="9">
    <source>
        <dbReference type="Proteomes" id="UP000034086"/>
    </source>
</evidence>
<feature type="domain" description="RNA polymerase sigma factor 70 region 4 type 2" evidence="7">
    <location>
        <begin position="120"/>
        <end position="171"/>
    </location>
</feature>
<evidence type="ECO:0000259" key="7">
    <source>
        <dbReference type="Pfam" id="PF08281"/>
    </source>
</evidence>
<dbReference type="Gene3D" id="1.10.10.10">
    <property type="entry name" value="Winged helix-like DNA-binding domain superfamily/Winged helix DNA-binding domain"/>
    <property type="match status" value="1"/>
</dbReference>
<dbReference type="AlphaFoldDB" id="A0A0G1PDQ8"/>
<protein>
    <submittedName>
        <fullName evidence="8">RNA polymerase sigma factor</fullName>
    </submittedName>
</protein>
<dbReference type="InterPro" id="IPR039425">
    <property type="entry name" value="RNA_pol_sigma-70-like"/>
</dbReference>
<keyword evidence="4" id="KW-0238">DNA-binding</keyword>